<evidence type="ECO:0000313" key="2">
    <source>
        <dbReference type="EMBL" id="HJA02710.1"/>
    </source>
</evidence>
<reference evidence="2" key="2">
    <citation type="submission" date="2021-04" db="EMBL/GenBank/DDBJ databases">
        <authorList>
            <person name="Gilroy R."/>
        </authorList>
    </citation>
    <scope>NUCLEOTIDE SEQUENCE</scope>
    <source>
        <strain evidence="2">CHK156-179</strain>
    </source>
</reference>
<dbReference type="SUPFAM" id="SSF46785">
    <property type="entry name" value="Winged helix' DNA-binding domain"/>
    <property type="match status" value="1"/>
</dbReference>
<accession>A0A9D2H375</accession>
<organism evidence="2 3">
    <name type="scientific">Candidatus Gallimonas gallistercoris</name>
    <dbReference type="NCBI Taxonomy" id="2838602"/>
    <lineage>
        <taxon>Bacteria</taxon>
        <taxon>Bacillati</taxon>
        <taxon>Bacillota</taxon>
        <taxon>Clostridia</taxon>
        <taxon>Candidatus Gallimonas</taxon>
    </lineage>
</organism>
<dbReference type="InterPro" id="IPR036388">
    <property type="entry name" value="WH-like_DNA-bd_sf"/>
</dbReference>
<protein>
    <submittedName>
        <fullName evidence="2">ArsR family transcriptional regulator</fullName>
    </submittedName>
</protein>
<dbReference type="InterPro" id="IPR036390">
    <property type="entry name" value="WH_DNA-bd_sf"/>
</dbReference>
<dbReference type="CDD" id="cd00090">
    <property type="entry name" value="HTH_ARSR"/>
    <property type="match status" value="1"/>
</dbReference>
<dbReference type="InterPro" id="IPR011991">
    <property type="entry name" value="ArsR-like_HTH"/>
</dbReference>
<reference evidence="2" key="1">
    <citation type="journal article" date="2021" name="PeerJ">
        <title>Extensive microbial diversity within the chicken gut microbiome revealed by metagenomics and culture.</title>
        <authorList>
            <person name="Gilroy R."/>
            <person name="Ravi A."/>
            <person name="Getino M."/>
            <person name="Pursley I."/>
            <person name="Horton D.L."/>
            <person name="Alikhan N.F."/>
            <person name="Baker D."/>
            <person name="Gharbi K."/>
            <person name="Hall N."/>
            <person name="Watson M."/>
            <person name="Adriaenssens E.M."/>
            <person name="Foster-Nyarko E."/>
            <person name="Jarju S."/>
            <person name="Secka A."/>
            <person name="Antonio M."/>
            <person name="Oren A."/>
            <person name="Chaudhuri R.R."/>
            <person name="La Ragione R."/>
            <person name="Hildebrand F."/>
            <person name="Pallen M.J."/>
        </authorList>
    </citation>
    <scope>NUCLEOTIDE SEQUENCE</scope>
    <source>
        <strain evidence="2">CHK156-179</strain>
    </source>
</reference>
<dbReference type="Gene3D" id="1.10.10.10">
    <property type="entry name" value="Winged helix-like DNA-binding domain superfamily/Winged helix DNA-binding domain"/>
    <property type="match status" value="1"/>
</dbReference>
<proteinExistence type="predicted"/>
<gene>
    <name evidence="2" type="ORF">H9797_04945</name>
</gene>
<dbReference type="AlphaFoldDB" id="A0A9D2H375"/>
<evidence type="ECO:0000313" key="3">
    <source>
        <dbReference type="Proteomes" id="UP000824221"/>
    </source>
</evidence>
<feature type="domain" description="HTH arsR-type" evidence="1">
    <location>
        <begin position="35"/>
        <end position="78"/>
    </location>
</feature>
<dbReference type="EMBL" id="DXAJ01000076">
    <property type="protein sequence ID" value="HJA02710.1"/>
    <property type="molecule type" value="Genomic_DNA"/>
</dbReference>
<dbReference type="GO" id="GO:0003700">
    <property type="term" value="F:DNA-binding transcription factor activity"/>
    <property type="evidence" value="ECO:0007669"/>
    <property type="project" value="InterPro"/>
</dbReference>
<dbReference type="Pfam" id="PF01022">
    <property type="entry name" value="HTH_5"/>
    <property type="match status" value="1"/>
</dbReference>
<sequence>MSDILTPIKNVTVNVDDPDDHDLIVKYCYALSVKERVLIMKALLNHTESLSSLARTLDIPVSSIARHIDALTEAGLVHLAYQPGPKGHAKYYAQAILSFTVSLEALPGEEPAETEYLVEMPLGMFSHCHIKAPCGMLGKEGPLFGFDNPHLFFSPLRAGAECLWFDSGFISYNFPTDFSRIRTFSSITFSFEICSETVYYNDKWPSDITVCINNVEVTTFTSPGDFGGRRGKYTPLYWPLTSTQFGLLQKITVNAEGVFVNNVLASDKVRFDDLHVYDGTSVKLDIGIKPDAKHRGGINLFGKNFGDFPQAIVMALR</sequence>
<comment type="caution">
    <text evidence="2">The sequence shown here is derived from an EMBL/GenBank/DDBJ whole genome shotgun (WGS) entry which is preliminary data.</text>
</comment>
<dbReference type="InterPro" id="IPR001845">
    <property type="entry name" value="HTH_ArsR_DNA-bd_dom"/>
</dbReference>
<evidence type="ECO:0000259" key="1">
    <source>
        <dbReference type="Pfam" id="PF01022"/>
    </source>
</evidence>
<name>A0A9D2H375_9FIRM</name>
<dbReference type="Proteomes" id="UP000824221">
    <property type="component" value="Unassembled WGS sequence"/>
</dbReference>